<feature type="region of interest" description="Disordered" evidence="10">
    <location>
        <begin position="345"/>
        <end position="369"/>
    </location>
</feature>
<reference evidence="12 13" key="1">
    <citation type="journal article" date="2018" name="J. Allergy Clin. Immunol.">
        <title>High-quality assembly of Dermatophagoides pteronyssinus genome and transcriptome reveals a wide range of novel allergens.</title>
        <authorList>
            <person name="Liu X.Y."/>
            <person name="Yang K.Y."/>
            <person name="Wang M.Q."/>
            <person name="Kwok J.S."/>
            <person name="Zeng X."/>
            <person name="Yang Z."/>
            <person name="Xiao X.J."/>
            <person name="Lau C.P."/>
            <person name="Li Y."/>
            <person name="Huang Z.M."/>
            <person name="Ba J.G."/>
            <person name="Yim A.K."/>
            <person name="Ouyang C.Y."/>
            <person name="Ngai S.M."/>
            <person name="Chan T.F."/>
            <person name="Leung E.L."/>
            <person name="Liu L."/>
            <person name="Liu Z.G."/>
            <person name="Tsui S.K."/>
        </authorList>
    </citation>
    <scope>NUCLEOTIDE SEQUENCE [LARGE SCALE GENOMIC DNA]</scope>
    <source>
        <strain evidence="12">Derp</strain>
    </source>
</reference>
<keyword evidence="4" id="KW-0479">Metal-binding</keyword>
<evidence type="ECO:0000256" key="8">
    <source>
        <dbReference type="ARBA" id="ARBA00023054"/>
    </source>
</evidence>
<dbReference type="PANTHER" id="PTHR28670">
    <property type="entry name" value="UV-STIMULATED SCAFFOLD PROTEIN A"/>
    <property type="match status" value="1"/>
</dbReference>
<evidence type="ECO:0000256" key="5">
    <source>
        <dbReference type="ARBA" id="ARBA00022763"/>
    </source>
</evidence>
<reference evidence="12 13" key="2">
    <citation type="journal article" date="2022" name="Mol. Biol. Evol.">
        <title>Comparative Genomics Reveals Insights into the Divergent Evolution of Astigmatic Mites and Household Pest Adaptations.</title>
        <authorList>
            <person name="Xiong Q."/>
            <person name="Wan A.T."/>
            <person name="Liu X."/>
            <person name="Fung C.S."/>
            <person name="Xiao X."/>
            <person name="Malainual N."/>
            <person name="Hou J."/>
            <person name="Wang L."/>
            <person name="Wang M."/>
            <person name="Yang K.Y."/>
            <person name="Cui Y."/>
            <person name="Leung E.L."/>
            <person name="Nong W."/>
            <person name="Shin S.K."/>
            <person name="Au S.W."/>
            <person name="Jeong K.Y."/>
            <person name="Chew F.T."/>
            <person name="Hui J.H."/>
            <person name="Leung T.F."/>
            <person name="Tungtrongchitr A."/>
            <person name="Zhong N."/>
            <person name="Liu Z."/>
            <person name="Tsui S.K."/>
        </authorList>
    </citation>
    <scope>NUCLEOTIDE SEQUENCE [LARGE SCALE GENOMIC DNA]</scope>
    <source>
        <strain evidence="12">Derp</strain>
    </source>
</reference>
<evidence type="ECO:0000256" key="10">
    <source>
        <dbReference type="SAM" id="MobiDB-lite"/>
    </source>
</evidence>
<keyword evidence="5" id="KW-0227">DNA damage</keyword>
<evidence type="ECO:0000256" key="6">
    <source>
        <dbReference type="ARBA" id="ARBA00022771"/>
    </source>
</evidence>
<evidence type="ECO:0000256" key="3">
    <source>
        <dbReference type="ARBA" id="ARBA00022454"/>
    </source>
</evidence>
<proteinExistence type="inferred from homology"/>
<keyword evidence="9" id="KW-0234">DNA repair</keyword>
<dbReference type="Pfam" id="PF20867">
    <property type="entry name" value="UVSSA_N"/>
    <property type="match status" value="1"/>
</dbReference>
<keyword evidence="7" id="KW-0862">Zinc</keyword>
<protein>
    <recommendedName>
        <fullName evidence="11">UV-stimulated scaffold protein A C-terminal domain-containing protein</fullName>
    </recommendedName>
</protein>
<organism evidence="12 13">
    <name type="scientific">Dermatophagoides pteronyssinus</name>
    <name type="common">European house dust mite</name>
    <dbReference type="NCBI Taxonomy" id="6956"/>
    <lineage>
        <taxon>Eukaryota</taxon>
        <taxon>Metazoa</taxon>
        <taxon>Ecdysozoa</taxon>
        <taxon>Arthropoda</taxon>
        <taxon>Chelicerata</taxon>
        <taxon>Arachnida</taxon>
        <taxon>Acari</taxon>
        <taxon>Acariformes</taxon>
        <taxon>Sarcoptiformes</taxon>
        <taxon>Astigmata</taxon>
        <taxon>Psoroptidia</taxon>
        <taxon>Analgoidea</taxon>
        <taxon>Pyroglyphidae</taxon>
        <taxon>Dermatophagoidinae</taxon>
        <taxon>Dermatophagoides</taxon>
    </lineage>
</organism>
<dbReference type="Proteomes" id="UP000887458">
    <property type="component" value="Unassembled WGS sequence"/>
</dbReference>
<feature type="compositionally biased region" description="Acidic residues" evidence="10">
    <location>
        <begin position="357"/>
        <end position="369"/>
    </location>
</feature>
<name>A0ABQ8JEE4_DERPT</name>
<evidence type="ECO:0000256" key="4">
    <source>
        <dbReference type="ARBA" id="ARBA00022723"/>
    </source>
</evidence>
<dbReference type="InterPro" id="IPR018610">
    <property type="entry name" value="UVSSA"/>
</dbReference>
<gene>
    <name evidence="12" type="ORF">DERP_001432</name>
</gene>
<dbReference type="PANTHER" id="PTHR28670:SF1">
    <property type="entry name" value="UV-STIMULATED SCAFFOLD PROTEIN A"/>
    <property type="match status" value="1"/>
</dbReference>
<dbReference type="InterPro" id="IPR049408">
    <property type="entry name" value="UVSSA_N_a-solenoid_rpt"/>
</dbReference>
<dbReference type="EMBL" id="NJHN03000047">
    <property type="protein sequence ID" value="KAH9420991.1"/>
    <property type="molecule type" value="Genomic_DNA"/>
</dbReference>
<comment type="caution">
    <text evidence="12">The sequence shown here is derived from an EMBL/GenBank/DDBJ whole genome shotgun (WGS) entry which is preliminary data.</text>
</comment>
<evidence type="ECO:0000313" key="12">
    <source>
        <dbReference type="EMBL" id="KAH9420991.1"/>
    </source>
</evidence>
<dbReference type="InterPro" id="IPR008942">
    <property type="entry name" value="ENTH_VHS"/>
</dbReference>
<accession>A0ABQ8JEE4</accession>
<dbReference type="Pfam" id="PF09740">
    <property type="entry name" value="DUF2043"/>
    <property type="match status" value="1"/>
</dbReference>
<comment type="subcellular location">
    <subcellularLocation>
        <location evidence="1">Chromosome</location>
    </subcellularLocation>
</comment>
<keyword evidence="3" id="KW-0158">Chromosome</keyword>
<evidence type="ECO:0000259" key="11">
    <source>
        <dbReference type="Pfam" id="PF09740"/>
    </source>
</evidence>
<dbReference type="SUPFAM" id="SSF48464">
    <property type="entry name" value="ENTH/VHS domain"/>
    <property type="match status" value="1"/>
</dbReference>
<keyword evidence="8" id="KW-0175">Coiled coil</keyword>
<dbReference type="InterPro" id="IPR049431">
    <property type="entry name" value="UVSSA_C"/>
</dbReference>
<keyword evidence="6" id="KW-0863">Zinc-finger</keyword>
<comment type="similarity">
    <text evidence="2">Belongs to the UVSSA family.</text>
</comment>
<evidence type="ECO:0000313" key="13">
    <source>
        <dbReference type="Proteomes" id="UP000887458"/>
    </source>
</evidence>
<keyword evidence="13" id="KW-1185">Reference proteome</keyword>
<evidence type="ECO:0000256" key="7">
    <source>
        <dbReference type="ARBA" id="ARBA00022833"/>
    </source>
</evidence>
<evidence type="ECO:0000256" key="2">
    <source>
        <dbReference type="ARBA" id="ARBA00009240"/>
    </source>
</evidence>
<sequence>MSCSYKKYTGTENPESCIKTFSHMDTKTSIEELIEKLTTNIDEELNHQQLSAFKKYCKAERDNNEVFKYLFRLIYHRLKQNHAQIRYSSFLIIDYLFERSRLFRLIVCENLPEILELCLDVTFTDAKIDGTVQPQSKNLEQSSAHHKSLRPKIWANKLQAKILERFQYWHTEFADDYPTLSHYNRLLIEKKIFHKQQSQWQRIIPTETIEQLRKDFAELENDVNLLIIQIDSCFELLIPKINLIENKNYNNGQTNDIHSNIRPMQGLSFNIILISNIEIVRDETNSVLIDNLKELCKELNNMGRKLGLLETQSKFVNDVLDDDIKQLRIKIASILSKENDIRIVERSSSSSSKEDNNDSDDLDEDDFEEVTETEDKILLAKMKHDKNENEQSKSSTIISDNQCRALLPSGRLCPRRDLFNCPFHGKIIPRDEEGLPLDDELRQQELEAKFQRESNEWKDPRYLKILSQQIGKDLRMNIKRKRNTNQTLINLKQLTSTPRQRLKSKLKIK</sequence>
<evidence type="ECO:0000256" key="1">
    <source>
        <dbReference type="ARBA" id="ARBA00004286"/>
    </source>
</evidence>
<feature type="domain" description="UV-stimulated scaffold protein A C-terminal" evidence="11">
    <location>
        <begin position="365"/>
        <end position="438"/>
    </location>
</feature>
<evidence type="ECO:0000256" key="9">
    <source>
        <dbReference type="ARBA" id="ARBA00023204"/>
    </source>
</evidence>